<dbReference type="RefSeq" id="WP_182125883.1">
    <property type="nucleotide sequence ID" value="NZ_JACGLS010000009.1"/>
</dbReference>
<name>A0A839ASP8_9FLAO</name>
<sequence length="215" mass="25274">MTEHEINILEHTDESKKLAGQNFTDVLDSVREQLMLNRECIERYENWQSKAEFNTQYLIDLKKLQNEFESMFMSYWDVEISVPNELLIFNELYVSQASIVVEWHAGFSYNHIQRRYFKFFKNGFFNSISAKPTKSLEEIIIALNSKPTNYLNIYSVDSERNIEINSPYYELKGLILPEGIVSSNYKIGDYKDGLVQDKFEILTHLKLNVTLPNNT</sequence>
<gene>
    <name evidence="1" type="ORF">H3Z83_12755</name>
</gene>
<proteinExistence type="predicted"/>
<keyword evidence="2" id="KW-1185">Reference proteome</keyword>
<evidence type="ECO:0000313" key="1">
    <source>
        <dbReference type="EMBL" id="MBA6157380.1"/>
    </source>
</evidence>
<reference evidence="1 2" key="1">
    <citation type="submission" date="2020-07" db="EMBL/GenBank/DDBJ databases">
        <title>Bacterium isolated from marine sediment.</title>
        <authorList>
            <person name="Shang D."/>
            <person name="Du Z.-J."/>
        </authorList>
    </citation>
    <scope>NUCLEOTIDE SEQUENCE [LARGE SCALE GENOMIC DNA]</scope>
    <source>
        <strain evidence="1 2">S7007</strain>
    </source>
</reference>
<comment type="caution">
    <text evidence="1">The sequence shown here is derived from an EMBL/GenBank/DDBJ whole genome shotgun (WGS) entry which is preliminary data.</text>
</comment>
<organism evidence="1 2">
    <name type="scientific">Tenacibaculum pelagium</name>
    <dbReference type="NCBI Taxonomy" id="2759527"/>
    <lineage>
        <taxon>Bacteria</taxon>
        <taxon>Pseudomonadati</taxon>
        <taxon>Bacteroidota</taxon>
        <taxon>Flavobacteriia</taxon>
        <taxon>Flavobacteriales</taxon>
        <taxon>Flavobacteriaceae</taxon>
        <taxon>Tenacibaculum</taxon>
    </lineage>
</organism>
<protein>
    <submittedName>
        <fullName evidence="1">Uncharacterized protein</fullName>
    </submittedName>
</protein>
<accession>A0A839ASP8</accession>
<dbReference type="Proteomes" id="UP000563906">
    <property type="component" value="Unassembled WGS sequence"/>
</dbReference>
<dbReference type="EMBL" id="JACGLS010000009">
    <property type="protein sequence ID" value="MBA6157380.1"/>
    <property type="molecule type" value="Genomic_DNA"/>
</dbReference>
<evidence type="ECO:0000313" key="2">
    <source>
        <dbReference type="Proteomes" id="UP000563906"/>
    </source>
</evidence>
<dbReference type="AlphaFoldDB" id="A0A839ASP8"/>